<proteinExistence type="predicted"/>
<feature type="region of interest" description="Disordered" evidence="1">
    <location>
        <begin position="1"/>
        <end position="54"/>
    </location>
</feature>
<evidence type="ECO:0008006" key="4">
    <source>
        <dbReference type="Google" id="ProtNLM"/>
    </source>
</evidence>
<dbReference type="EMBL" id="MT141959">
    <property type="protein sequence ID" value="QJA72538.1"/>
    <property type="molecule type" value="Genomic_DNA"/>
</dbReference>
<reference evidence="3" key="1">
    <citation type="submission" date="2020-03" db="EMBL/GenBank/DDBJ databases">
        <title>The deep terrestrial virosphere.</title>
        <authorList>
            <person name="Holmfeldt K."/>
            <person name="Nilsson E."/>
            <person name="Simone D."/>
            <person name="Lopez-Fernandez M."/>
            <person name="Wu X."/>
            <person name="de Brujin I."/>
            <person name="Lundin D."/>
            <person name="Andersson A."/>
            <person name="Bertilsson S."/>
            <person name="Dopson M."/>
        </authorList>
    </citation>
    <scope>NUCLEOTIDE SEQUENCE</scope>
    <source>
        <strain evidence="2">MM415A02725</strain>
        <strain evidence="3">MM415B03518</strain>
    </source>
</reference>
<name>A0A6M3LCT4_9ZZZZ</name>
<evidence type="ECO:0000256" key="1">
    <source>
        <dbReference type="SAM" id="MobiDB-lite"/>
    </source>
</evidence>
<protein>
    <recommendedName>
        <fullName evidence="4">Scaffolding protein</fullName>
    </recommendedName>
</protein>
<gene>
    <name evidence="2" type="ORF">MM415A02725_0006</name>
    <name evidence="3" type="ORF">MM415B03518_0005</name>
</gene>
<organism evidence="3">
    <name type="scientific">viral metagenome</name>
    <dbReference type="NCBI Taxonomy" id="1070528"/>
    <lineage>
        <taxon>unclassified sequences</taxon>
        <taxon>metagenomes</taxon>
        <taxon>organismal metagenomes</taxon>
    </lineage>
</organism>
<accession>A0A6M3LCT4</accession>
<dbReference type="EMBL" id="MT142947">
    <property type="protein sequence ID" value="QJA90908.1"/>
    <property type="molecule type" value="Genomic_DNA"/>
</dbReference>
<feature type="compositionally biased region" description="Basic and acidic residues" evidence="1">
    <location>
        <begin position="20"/>
        <end position="37"/>
    </location>
</feature>
<evidence type="ECO:0000313" key="3">
    <source>
        <dbReference type="EMBL" id="QJA90908.1"/>
    </source>
</evidence>
<dbReference type="AlphaFoldDB" id="A0A6M3LCT4"/>
<feature type="region of interest" description="Disordered" evidence="1">
    <location>
        <begin position="158"/>
        <end position="177"/>
    </location>
</feature>
<evidence type="ECO:0000313" key="2">
    <source>
        <dbReference type="EMBL" id="QJA72538.1"/>
    </source>
</evidence>
<sequence>MENDKPVVNQEPVTEAPVSEDVKTQEPEAKTTEEVEPKAQAGDKTAPNLLLKSLQEEREKRRLLEEELETLKSSALSEEVFSDEGKALKRRIDALESTLTETKQENAKRELQLSNPIFKDKWEEFEEFRQNPENKGMNMKTAAKAYLIENGLFEPARKGLEKTTGGPRIPPTSGMTADDVKTLRETNFKKYQEMLLKGQIKIEQ</sequence>